<evidence type="ECO:0000256" key="2">
    <source>
        <dbReference type="ARBA" id="ARBA00004613"/>
    </source>
</evidence>
<keyword evidence="5" id="KW-0278">Fertilization</keyword>
<proteinExistence type="inferred from homology"/>
<evidence type="ECO:0000256" key="6">
    <source>
        <dbReference type="ARBA" id="ARBA00023329"/>
    </source>
</evidence>
<dbReference type="GO" id="GO:2000008">
    <property type="term" value="P:regulation of protein localization to cell surface"/>
    <property type="evidence" value="ECO:0007669"/>
    <property type="project" value="UniProtKB-ARBA"/>
</dbReference>
<dbReference type="PANTHER" id="PTHR35293">
    <property type="entry name" value="EGG CELL-SECRETED PROTEIN 1.5"/>
    <property type="match status" value="1"/>
</dbReference>
<dbReference type="InterPro" id="IPR008502">
    <property type="entry name" value="Prolamin-like"/>
</dbReference>
<dbReference type="PANTHER" id="PTHR35293:SF10">
    <property type="entry name" value="EGG CELL-SECRETED PROTEIN 1.2-RELATED"/>
    <property type="match status" value="1"/>
</dbReference>
<comment type="subcellular location">
    <subcellularLocation>
        <location evidence="1">Cytoplasmic vesicle</location>
    </subcellularLocation>
    <subcellularLocation>
        <location evidence="2">Secreted</location>
    </subcellularLocation>
</comment>
<comment type="similarity">
    <text evidence="8">Belongs to the plant egg cell-secreted peptide family.</text>
</comment>
<evidence type="ECO:0000256" key="3">
    <source>
        <dbReference type="ARBA" id="ARBA00022525"/>
    </source>
</evidence>
<keyword evidence="3" id="KW-0964">Secreted</keyword>
<dbReference type="GO" id="GO:0080155">
    <property type="term" value="P:regulation of double fertilization forming a zygote and endosperm"/>
    <property type="evidence" value="ECO:0007669"/>
    <property type="project" value="UniProtKB-ARBA"/>
</dbReference>
<sequence length="121" mass="13286">MAVRYLFHVLVLVYVLATVTAARQLPISSKPGRLEENGGLAECWNALNELKSCTDEIILFFVNGQTDMGPECCGGIEIFVSCFGPRLCLGYCNCCTPTAHLQQARPPGGEWRACRVLECTK</sequence>
<dbReference type="OrthoDB" id="782765at2759"/>
<keyword evidence="4 9" id="KW-0732">Signal</keyword>
<evidence type="ECO:0000313" key="12">
    <source>
        <dbReference type="Proteomes" id="UP000239757"/>
    </source>
</evidence>
<dbReference type="Proteomes" id="UP000239757">
    <property type="component" value="Unassembled WGS sequence"/>
</dbReference>
<evidence type="ECO:0000256" key="9">
    <source>
        <dbReference type="SAM" id="SignalP"/>
    </source>
</evidence>
<keyword evidence="6" id="KW-0968">Cytoplasmic vesicle</keyword>
<organism evidence="11 12">
    <name type="scientific">Gossypium barbadense</name>
    <name type="common">Sea Island cotton</name>
    <name type="synonym">Hibiscus barbadensis</name>
    <dbReference type="NCBI Taxonomy" id="3634"/>
    <lineage>
        <taxon>Eukaryota</taxon>
        <taxon>Viridiplantae</taxon>
        <taxon>Streptophyta</taxon>
        <taxon>Embryophyta</taxon>
        <taxon>Tracheophyta</taxon>
        <taxon>Spermatophyta</taxon>
        <taxon>Magnoliopsida</taxon>
        <taxon>eudicotyledons</taxon>
        <taxon>Gunneridae</taxon>
        <taxon>Pentapetalae</taxon>
        <taxon>rosids</taxon>
        <taxon>malvids</taxon>
        <taxon>Malvales</taxon>
        <taxon>Malvaceae</taxon>
        <taxon>Malvoideae</taxon>
        <taxon>Gossypium</taxon>
    </lineage>
</organism>
<dbReference type="GO" id="GO:0031410">
    <property type="term" value="C:cytoplasmic vesicle"/>
    <property type="evidence" value="ECO:0007669"/>
    <property type="project" value="UniProtKB-SubCell"/>
</dbReference>
<evidence type="ECO:0000256" key="4">
    <source>
        <dbReference type="ARBA" id="ARBA00022729"/>
    </source>
</evidence>
<evidence type="ECO:0000256" key="7">
    <source>
        <dbReference type="ARBA" id="ARBA00034457"/>
    </source>
</evidence>
<protein>
    <recommendedName>
        <fullName evidence="10">Prolamin-like domain-containing protein</fullName>
    </recommendedName>
</protein>
<gene>
    <name evidence="11" type="ORF">GOBAR_AA00148</name>
</gene>
<evidence type="ECO:0000256" key="5">
    <source>
        <dbReference type="ARBA" id="ARBA00023279"/>
    </source>
</evidence>
<feature type="signal peptide" evidence="9">
    <location>
        <begin position="1"/>
        <end position="21"/>
    </location>
</feature>
<dbReference type="EMBL" id="KZ662699">
    <property type="protein sequence ID" value="PPS20418.1"/>
    <property type="molecule type" value="Genomic_DNA"/>
</dbReference>
<feature type="domain" description="Prolamin-like" evidence="10">
    <location>
        <begin position="42"/>
        <end position="77"/>
    </location>
</feature>
<dbReference type="AlphaFoldDB" id="A0A2P5YXU0"/>
<dbReference type="GO" id="GO:0009567">
    <property type="term" value="P:double fertilization forming a zygote and endosperm"/>
    <property type="evidence" value="ECO:0007669"/>
    <property type="project" value="InterPro"/>
</dbReference>
<evidence type="ECO:0000259" key="10">
    <source>
        <dbReference type="Pfam" id="PF05617"/>
    </source>
</evidence>
<name>A0A2P5YXU0_GOSBA</name>
<reference evidence="11 12" key="1">
    <citation type="submission" date="2015-01" db="EMBL/GenBank/DDBJ databases">
        <title>Genome of allotetraploid Gossypium barbadense reveals genomic plasticity and fiber elongation in cotton evolution.</title>
        <authorList>
            <person name="Chen X."/>
            <person name="Liu X."/>
            <person name="Zhao B."/>
            <person name="Zheng H."/>
            <person name="Hu Y."/>
            <person name="Lu G."/>
            <person name="Yang C."/>
            <person name="Chen J."/>
            <person name="Shan C."/>
            <person name="Zhang L."/>
            <person name="Zhou Y."/>
            <person name="Wang L."/>
            <person name="Guo W."/>
            <person name="Bai Y."/>
            <person name="Ruan J."/>
            <person name="Shangguan X."/>
            <person name="Mao Y."/>
            <person name="Jiang J."/>
            <person name="Zhu Y."/>
            <person name="Lei J."/>
            <person name="Kang H."/>
            <person name="Chen S."/>
            <person name="He X."/>
            <person name="Wang R."/>
            <person name="Wang Y."/>
            <person name="Chen J."/>
            <person name="Wang L."/>
            <person name="Yu S."/>
            <person name="Wang B."/>
            <person name="Wei J."/>
            <person name="Song S."/>
            <person name="Lu X."/>
            <person name="Gao Z."/>
            <person name="Gu W."/>
            <person name="Deng X."/>
            <person name="Ma D."/>
            <person name="Wang S."/>
            <person name="Liang W."/>
            <person name="Fang L."/>
            <person name="Cai C."/>
            <person name="Zhu X."/>
            <person name="Zhou B."/>
            <person name="Zhang Y."/>
            <person name="Chen Z."/>
            <person name="Xu S."/>
            <person name="Zhu R."/>
            <person name="Wang S."/>
            <person name="Zhang T."/>
            <person name="Zhao G."/>
        </authorList>
    </citation>
    <scope>NUCLEOTIDE SEQUENCE [LARGE SCALE GENOMIC DNA]</scope>
    <source>
        <strain evidence="12">cv. Xinhai21</strain>
        <tissue evidence="11">Leaf</tissue>
    </source>
</reference>
<evidence type="ECO:0000256" key="1">
    <source>
        <dbReference type="ARBA" id="ARBA00004541"/>
    </source>
</evidence>
<feature type="chain" id="PRO_5015127492" description="Prolamin-like domain-containing protein" evidence="9">
    <location>
        <begin position="22"/>
        <end position="121"/>
    </location>
</feature>
<dbReference type="Pfam" id="PF05617">
    <property type="entry name" value="Prolamin_like"/>
    <property type="match status" value="1"/>
</dbReference>
<dbReference type="GO" id="GO:0005576">
    <property type="term" value="C:extracellular region"/>
    <property type="evidence" value="ECO:0007669"/>
    <property type="project" value="UniProtKB-SubCell"/>
</dbReference>
<evidence type="ECO:0000313" key="11">
    <source>
        <dbReference type="EMBL" id="PPS20418.1"/>
    </source>
</evidence>
<comment type="function">
    <text evidence="7">Involved in the regulation of gamete interactions during the double fertilization and to prevent multiple-pollen tube attraction; mediates the redistribution of the gamete fusogen HAP2/GCS1 to the cell surface after secretion upon sperm arrival.</text>
</comment>
<evidence type="ECO:0000256" key="8">
    <source>
        <dbReference type="ARBA" id="ARBA00034484"/>
    </source>
</evidence>
<dbReference type="InterPro" id="IPR044711">
    <property type="entry name" value="EC11-15"/>
</dbReference>
<accession>A0A2P5YXU0</accession>